<accession>A0A874M9T4</accession>
<name>A0A874M9T4_9CAUD</name>
<organism evidence="2 3">
    <name type="scientific">Synechococcus phage S-SRP01</name>
    <dbReference type="NCBI Taxonomy" id="2781607"/>
    <lineage>
        <taxon>Viruses</taxon>
        <taxon>Duplodnaviria</taxon>
        <taxon>Heunggongvirae</taxon>
        <taxon>Uroviricota</taxon>
        <taxon>Caudoviricetes</taxon>
        <taxon>Autographivirales</taxon>
        <taxon>Sechaudvirinae</taxon>
        <taxon>Nerivirus</taxon>
        <taxon>Nerivirus SSRP01</taxon>
    </lineage>
</organism>
<dbReference type="EMBL" id="MW015080">
    <property type="protein sequence ID" value="QPD06442.1"/>
    <property type="molecule type" value="Genomic_DNA"/>
</dbReference>
<evidence type="ECO:0000256" key="1">
    <source>
        <dbReference type="SAM" id="MobiDB-lite"/>
    </source>
</evidence>
<dbReference type="Gene3D" id="1.10.287.670">
    <property type="entry name" value="Phycobilisome degradation protein NblA"/>
    <property type="match status" value="1"/>
</dbReference>
<reference evidence="2" key="1">
    <citation type="submission" date="2020-09" db="EMBL/GenBank/DDBJ databases">
        <authorList>
            <person name="Zhang D."/>
            <person name="Hatherill J.R."/>
            <person name="Ramirez J.F."/>
            <person name="Edinger B."/>
            <person name="Balarin R."/>
            <person name="Sullivan A."/>
            <person name="Humpal K.M."/>
            <person name="Guseva A."/>
            <person name="Butela K.A."/>
            <person name="Garlena R.A."/>
            <person name="Russell D.A."/>
            <person name="Pope W.H."/>
            <person name="Jacobs-Sera D."/>
            <person name="Hatfull G.F."/>
        </authorList>
    </citation>
    <scope>NUCLEOTIDE SEQUENCE</scope>
</reference>
<protein>
    <submittedName>
        <fullName evidence="2">Uncharacterized protein</fullName>
    </submittedName>
</protein>
<keyword evidence="3" id="KW-1185">Reference proteome</keyword>
<evidence type="ECO:0000313" key="3">
    <source>
        <dbReference type="Proteomes" id="UP000664917"/>
    </source>
</evidence>
<evidence type="ECO:0000313" key="2">
    <source>
        <dbReference type="EMBL" id="QPD06442.1"/>
    </source>
</evidence>
<sequence>MEMTVEQQFKMRRLQDLLPEARKEDLITVFLALQHQNFVLTNTVSNLVKQWPIPQPTTEATGKSETSSENKS</sequence>
<feature type="region of interest" description="Disordered" evidence="1">
    <location>
        <begin position="53"/>
        <end position="72"/>
    </location>
</feature>
<dbReference type="Proteomes" id="UP000664917">
    <property type="component" value="Segment"/>
</dbReference>
<dbReference type="InterPro" id="IPR036904">
    <property type="entry name" value="NblA_sf"/>
</dbReference>
<proteinExistence type="predicted"/>
<feature type="compositionally biased region" description="Polar residues" evidence="1">
    <location>
        <begin position="56"/>
        <end position="65"/>
    </location>
</feature>
<dbReference type="SUPFAM" id="SSF109859">
    <property type="entry name" value="NblA-like"/>
    <property type="match status" value="1"/>
</dbReference>